<gene>
    <name evidence="3" type="ORF">EJ995_02895</name>
</gene>
<reference evidence="3 4" key="1">
    <citation type="submission" date="2018-12" db="EMBL/GenBank/DDBJ databases">
        <title>Complete genome of Nonlabens sp. MJ115.</title>
        <authorList>
            <person name="Choi H.S."/>
            <person name="Jung J."/>
        </authorList>
    </citation>
    <scope>NUCLEOTIDE SEQUENCE [LARGE SCALE GENOMIC DNA]</scope>
    <source>
        <strain evidence="3 4">MJ115</strain>
    </source>
</reference>
<feature type="chain" id="PRO_5019150932" evidence="2">
    <location>
        <begin position="19"/>
        <end position="449"/>
    </location>
</feature>
<dbReference type="EMBL" id="CP034549">
    <property type="protein sequence ID" value="AZQ43232.1"/>
    <property type="molecule type" value="Genomic_DNA"/>
</dbReference>
<organism evidence="3 4">
    <name type="scientific">Nonlabens ponticola</name>
    <dbReference type="NCBI Taxonomy" id="2496866"/>
    <lineage>
        <taxon>Bacteria</taxon>
        <taxon>Pseudomonadati</taxon>
        <taxon>Bacteroidota</taxon>
        <taxon>Flavobacteriia</taxon>
        <taxon>Flavobacteriales</taxon>
        <taxon>Flavobacteriaceae</taxon>
        <taxon>Nonlabens</taxon>
    </lineage>
</organism>
<proteinExistence type="predicted"/>
<keyword evidence="1" id="KW-0802">TPR repeat</keyword>
<dbReference type="InterPro" id="IPR011990">
    <property type="entry name" value="TPR-like_helical_dom_sf"/>
</dbReference>
<accession>A0A3S9MVR3</accession>
<evidence type="ECO:0000313" key="3">
    <source>
        <dbReference type="EMBL" id="AZQ43232.1"/>
    </source>
</evidence>
<dbReference type="PROSITE" id="PS50005">
    <property type="entry name" value="TPR"/>
    <property type="match status" value="1"/>
</dbReference>
<dbReference type="Gene3D" id="1.25.40.10">
    <property type="entry name" value="Tetratricopeptide repeat domain"/>
    <property type="match status" value="3"/>
</dbReference>
<dbReference type="AlphaFoldDB" id="A0A3S9MVR3"/>
<dbReference type="PANTHER" id="PTHR45717">
    <property type="entry name" value="OS12G0527900 PROTEIN"/>
    <property type="match status" value="1"/>
</dbReference>
<feature type="repeat" description="TPR" evidence="1">
    <location>
        <begin position="313"/>
        <end position="346"/>
    </location>
</feature>
<dbReference type="InterPro" id="IPR015374">
    <property type="entry name" value="ChAPs"/>
</dbReference>
<dbReference type="Pfam" id="PF13181">
    <property type="entry name" value="TPR_8"/>
    <property type="match status" value="1"/>
</dbReference>
<dbReference type="InterPro" id="IPR019734">
    <property type="entry name" value="TPR_rpt"/>
</dbReference>
<evidence type="ECO:0000313" key="4">
    <source>
        <dbReference type="Proteomes" id="UP000279600"/>
    </source>
</evidence>
<keyword evidence="4" id="KW-1185">Reference proteome</keyword>
<dbReference type="GO" id="GO:0016192">
    <property type="term" value="P:vesicle-mediated transport"/>
    <property type="evidence" value="ECO:0007669"/>
    <property type="project" value="UniProtKB-ARBA"/>
</dbReference>
<feature type="signal peptide" evidence="2">
    <location>
        <begin position="1"/>
        <end position="18"/>
    </location>
</feature>
<dbReference type="KEGG" id="noj:EJ995_02895"/>
<evidence type="ECO:0000256" key="1">
    <source>
        <dbReference type="PROSITE-ProRule" id="PRU00339"/>
    </source>
</evidence>
<dbReference type="RefSeq" id="WP_126445438.1">
    <property type="nucleotide sequence ID" value="NZ_CP034549.1"/>
</dbReference>
<name>A0A3S9MVR3_9FLAO</name>
<evidence type="ECO:0000256" key="2">
    <source>
        <dbReference type="SAM" id="SignalP"/>
    </source>
</evidence>
<dbReference type="GO" id="GO:0012505">
    <property type="term" value="C:endomembrane system"/>
    <property type="evidence" value="ECO:0007669"/>
    <property type="project" value="UniProtKB-ARBA"/>
</dbReference>
<dbReference type="GO" id="GO:0032991">
    <property type="term" value="C:protein-containing complex"/>
    <property type="evidence" value="ECO:0007669"/>
    <property type="project" value="UniProtKB-ARBA"/>
</dbReference>
<keyword evidence="2" id="KW-0732">Signal</keyword>
<sequence length="449" mass="51326">MKIQLVFFAMFFCLMVSAQEDVTLEDVNVDDLGIVNDAFKENFFDALSEKARGNHDRAIEKLLKCEKLEPESGAVQLELAKNYMASNAFAKAESHLLKTIQLSGEREWILDTLLENYESQKQYDKALSTLKKLIDINDSYRELLPIAYLKVEDESSALQALDALDRDLGPSDKRNRLRRTLQKTTATTGSQPVIDLEERLSSNPKNSDLYAQLMYAYSQTQDEEKMLSVAARWRQNIPSDDQPYLALYKIYLNRGDIEKGLSSLVRVLKSSQLDDQVKSQVITDYLNAIESRPELASQVDEIMKIYESQIEDTQAFIALGNFYKEKNQLNRAVRFYQMALDQDDQDFDLIKITSLLYLDLGKFDDAATISEQALEIYPAQSLLYLINGAALNQLQEYKKAITVLETGLSFLLDEPQLEKDIYEQLLLSYEKLGDNKKAASLRETLRDLN</sequence>
<dbReference type="Pfam" id="PF09295">
    <property type="entry name" value="ChAPs"/>
    <property type="match status" value="1"/>
</dbReference>
<dbReference type="GO" id="GO:0005737">
    <property type="term" value="C:cytoplasm"/>
    <property type="evidence" value="ECO:0007669"/>
    <property type="project" value="UniProtKB-ARBA"/>
</dbReference>
<dbReference type="Pfam" id="PF13176">
    <property type="entry name" value="TPR_7"/>
    <property type="match status" value="1"/>
</dbReference>
<dbReference type="SMART" id="SM00028">
    <property type="entry name" value="TPR"/>
    <property type="match status" value="6"/>
</dbReference>
<dbReference type="OrthoDB" id="1465784at2"/>
<protein>
    <submittedName>
        <fullName evidence="3">Uncharacterized protein</fullName>
    </submittedName>
</protein>
<dbReference type="Proteomes" id="UP000279600">
    <property type="component" value="Chromosome"/>
</dbReference>
<dbReference type="SUPFAM" id="SSF48452">
    <property type="entry name" value="TPR-like"/>
    <property type="match status" value="2"/>
</dbReference>